<accession>A0A165VRX3</accession>
<proteinExistence type="predicted"/>
<evidence type="ECO:0000313" key="3">
    <source>
        <dbReference type="EMBL" id="KZT30095.1"/>
    </source>
</evidence>
<feature type="compositionally biased region" description="Low complexity" evidence="1">
    <location>
        <begin position="649"/>
        <end position="667"/>
    </location>
</feature>
<feature type="compositionally biased region" description="Polar residues" evidence="1">
    <location>
        <begin position="733"/>
        <end position="743"/>
    </location>
</feature>
<evidence type="ECO:0000313" key="4">
    <source>
        <dbReference type="Proteomes" id="UP000076761"/>
    </source>
</evidence>
<feature type="compositionally biased region" description="Low complexity" evidence="1">
    <location>
        <begin position="1016"/>
        <end position="1031"/>
    </location>
</feature>
<dbReference type="AlphaFoldDB" id="A0A165VRX3"/>
<feature type="compositionally biased region" description="Basic and acidic residues" evidence="1">
    <location>
        <begin position="986"/>
        <end position="995"/>
    </location>
</feature>
<feature type="compositionally biased region" description="Polar residues" evidence="1">
    <location>
        <begin position="688"/>
        <end position="726"/>
    </location>
</feature>
<feature type="compositionally biased region" description="Polar residues" evidence="1">
    <location>
        <begin position="1"/>
        <end position="25"/>
    </location>
</feature>
<feature type="transmembrane region" description="Helical" evidence="2">
    <location>
        <begin position="286"/>
        <end position="305"/>
    </location>
</feature>
<feature type="compositionally biased region" description="Polar residues" evidence="1">
    <location>
        <begin position="1095"/>
        <end position="1116"/>
    </location>
</feature>
<dbReference type="Proteomes" id="UP000076761">
    <property type="component" value="Unassembled WGS sequence"/>
</dbReference>
<feature type="compositionally biased region" description="Low complexity" evidence="1">
    <location>
        <begin position="872"/>
        <end position="918"/>
    </location>
</feature>
<feature type="compositionally biased region" description="Polar residues" evidence="1">
    <location>
        <begin position="44"/>
        <end position="57"/>
    </location>
</feature>
<name>A0A165VRX3_9AGAM</name>
<evidence type="ECO:0000256" key="1">
    <source>
        <dbReference type="SAM" id="MobiDB-lite"/>
    </source>
</evidence>
<feature type="transmembrane region" description="Helical" evidence="2">
    <location>
        <begin position="410"/>
        <end position="429"/>
    </location>
</feature>
<feature type="region of interest" description="Disordered" evidence="1">
    <location>
        <begin position="559"/>
        <end position="586"/>
    </location>
</feature>
<protein>
    <submittedName>
        <fullName evidence="3">Uncharacterized protein</fullName>
    </submittedName>
</protein>
<feature type="compositionally biased region" description="Pro residues" evidence="1">
    <location>
        <begin position="609"/>
        <end position="618"/>
    </location>
</feature>
<feature type="region of interest" description="Disordered" evidence="1">
    <location>
        <begin position="129"/>
        <end position="150"/>
    </location>
</feature>
<feature type="compositionally biased region" description="Acidic residues" evidence="1">
    <location>
        <begin position="628"/>
        <end position="648"/>
    </location>
</feature>
<feature type="compositionally biased region" description="Basic and acidic residues" evidence="1">
    <location>
        <begin position="129"/>
        <end position="138"/>
    </location>
</feature>
<feature type="compositionally biased region" description="Basic residues" evidence="1">
    <location>
        <begin position="1059"/>
        <end position="1068"/>
    </location>
</feature>
<feature type="transmembrane region" description="Helical" evidence="2">
    <location>
        <begin position="202"/>
        <end position="228"/>
    </location>
</feature>
<organism evidence="3 4">
    <name type="scientific">Neolentinus lepideus HHB14362 ss-1</name>
    <dbReference type="NCBI Taxonomy" id="1314782"/>
    <lineage>
        <taxon>Eukaryota</taxon>
        <taxon>Fungi</taxon>
        <taxon>Dikarya</taxon>
        <taxon>Basidiomycota</taxon>
        <taxon>Agaricomycotina</taxon>
        <taxon>Agaricomycetes</taxon>
        <taxon>Gloeophyllales</taxon>
        <taxon>Gloeophyllaceae</taxon>
        <taxon>Neolentinus</taxon>
    </lineage>
</organism>
<feature type="compositionally biased region" description="Low complexity" evidence="1">
    <location>
        <begin position="960"/>
        <end position="969"/>
    </location>
</feature>
<feature type="transmembrane region" description="Helical" evidence="2">
    <location>
        <begin position="345"/>
        <end position="363"/>
    </location>
</feature>
<dbReference type="OrthoDB" id="2575061at2759"/>
<feature type="region of interest" description="Disordered" evidence="1">
    <location>
        <begin position="1"/>
        <end position="86"/>
    </location>
</feature>
<dbReference type="InParanoid" id="A0A165VRX3"/>
<feature type="compositionally biased region" description="Low complexity" evidence="1">
    <location>
        <begin position="27"/>
        <end position="36"/>
    </location>
</feature>
<sequence length="1138" mass="123135">MSQQHNNSPMDPSSSSHGDSPTEQRQGGDNNNSGEGDSPREVSSHPTPISREPTNSTSEREEGYPSWLPKRPPHPAPASTFTSVGMPTPVTEYFPGRGGTPDPFAFVGGRKATPRSVRIISMASQAERDAYARREPTDQTRVSGAPHQHARVWSRATTSGMSPTLFSAGSPFPLHLPRPRFRATGLHLELLRNPSWRSRLCFYLWPFFVFYDIPLQTFFDFNAVFILIQVAKFPDPLAPGVPGSGRNWALGSAAYIACWFAWIFVVFLIYSLIYSFYRRWRVKRPLMLPLYMSSSAFNFVCMTSYTNFSFFQHLRSNAFNEESNGSLRDGLAETFYFYSQNLPTVALLLPRAGLVLALLLTFWTPNPDYAALTAAGVSERDGTFFDPDGTLTGYAKGVLIANAAWTAWRVLVLLASWIGLWALSGHLFAGLCGPRYRWEEDDAEKATSVISDGVSDADALPWSWKECTRLRVQEAYEFCQRTRPPPRRNAPGEKKEISEVTVPGGSAHYEGMEQVMAAIGIPAGGAHYPPKRGVLSQDLFSSPAEVSERVPEEIEEVAVDVPETEPGTSVGKGKGRAIYPDDEAPLSKLPYPFTGSLAQVSSTSVPHDIPFPPSPVPPEPEEERSGGDEEEEQEEEEEEEVVEEEALEGSEIASSPRPPRSSASMSSLGRPVTSRYPFQFRRPGRGHSVSTSSHATPQSRSTHSGSTPSTGNSRNSHGTQSTGNRSSTDDNSPRSYVGSSPSVSGIPRPPRNPAAGRRRAGTVPSLPSSPSPVIFSDIAGGARASPRFRTESDETVASSSSHQDVPRQMPESYESGSEDESPSSGGMMEQPEAEGSQEAAEIGDNVALLTSDAGPTLSPRASLAHIGRHGSRVSLTRRGTSSRSGSGSRSRTNSSQASARSRAQSLIQSISAASRSSLDLVSSGLRSRTSSMARLEDSPGSSSDRSRSGSDAVRTDRSDASGSGSASDSLSNPDNHTFGHPLQPWREGEDSRLEEREDEGDLTQTGTSTFETPVGSFPSSRPRLRDSPSGSAVPSSQVSERTVLLEPTGRAIPGAGPSARRHGARPRVRSATVPRRENDSESPPDISTAAASFITAPSTMSRTSESTVHVSRTPESQRGGHLEHYMGAEGRREYYGPT</sequence>
<feature type="compositionally biased region" description="Basic and acidic residues" evidence="1">
    <location>
        <begin position="1118"/>
        <end position="1138"/>
    </location>
</feature>
<gene>
    <name evidence="3" type="ORF">NEOLEDRAFT_307697</name>
</gene>
<evidence type="ECO:0000256" key="2">
    <source>
        <dbReference type="SAM" id="Phobius"/>
    </source>
</evidence>
<dbReference type="EMBL" id="KV425552">
    <property type="protein sequence ID" value="KZT30095.1"/>
    <property type="molecule type" value="Genomic_DNA"/>
</dbReference>
<feature type="compositionally biased region" description="Polar residues" evidence="1">
    <location>
        <begin position="1002"/>
        <end position="1011"/>
    </location>
</feature>
<feature type="transmembrane region" description="Helical" evidence="2">
    <location>
        <begin position="248"/>
        <end position="274"/>
    </location>
</feature>
<dbReference type="STRING" id="1314782.A0A165VRX3"/>
<keyword evidence="2" id="KW-0472">Membrane</keyword>
<feature type="region of interest" description="Disordered" evidence="1">
    <location>
        <begin position="599"/>
        <end position="1138"/>
    </location>
</feature>
<keyword evidence="2" id="KW-0812">Transmembrane</keyword>
<keyword evidence="4" id="KW-1185">Reference proteome</keyword>
<reference evidence="3 4" key="1">
    <citation type="journal article" date="2016" name="Mol. Biol. Evol.">
        <title>Comparative Genomics of Early-Diverging Mushroom-Forming Fungi Provides Insights into the Origins of Lignocellulose Decay Capabilities.</title>
        <authorList>
            <person name="Nagy L.G."/>
            <person name="Riley R."/>
            <person name="Tritt A."/>
            <person name="Adam C."/>
            <person name="Daum C."/>
            <person name="Floudas D."/>
            <person name="Sun H."/>
            <person name="Yadav J.S."/>
            <person name="Pangilinan J."/>
            <person name="Larsson K.H."/>
            <person name="Matsuura K."/>
            <person name="Barry K."/>
            <person name="Labutti K."/>
            <person name="Kuo R."/>
            <person name="Ohm R.A."/>
            <person name="Bhattacharya S.S."/>
            <person name="Shirouzu T."/>
            <person name="Yoshinaga Y."/>
            <person name="Martin F.M."/>
            <person name="Grigoriev I.V."/>
            <person name="Hibbett D.S."/>
        </authorList>
    </citation>
    <scope>NUCLEOTIDE SEQUENCE [LARGE SCALE GENOMIC DNA]</scope>
    <source>
        <strain evidence="3 4">HHB14362 ss-1</strain>
    </source>
</reference>
<feature type="compositionally biased region" description="Basic and acidic residues" evidence="1">
    <location>
        <begin position="944"/>
        <end position="959"/>
    </location>
</feature>
<keyword evidence="2" id="KW-1133">Transmembrane helix</keyword>